<organism evidence="1 2">
    <name type="scientific">Thalassotalea euphylliae</name>
    <dbReference type="NCBI Taxonomy" id="1655234"/>
    <lineage>
        <taxon>Bacteria</taxon>
        <taxon>Pseudomonadati</taxon>
        <taxon>Pseudomonadota</taxon>
        <taxon>Gammaproteobacteria</taxon>
        <taxon>Alteromonadales</taxon>
        <taxon>Colwelliaceae</taxon>
        <taxon>Thalassotalea</taxon>
    </lineage>
</organism>
<reference evidence="1 2" key="1">
    <citation type="submission" date="2018-08" db="EMBL/GenBank/DDBJ databases">
        <title>Thalassotalea euphylliae genome.</title>
        <authorList>
            <person name="Summers S."/>
            <person name="Rice S.A."/>
            <person name="Freckelton M.L."/>
            <person name="Nedved B.T."/>
            <person name="Hadfield M.G."/>
        </authorList>
    </citation>
    <scope>NUCLEOTIDE SEQUENCE [LARGE SCALE GENOMIC DNA]</scope>
    <source>
        <strain evidence="1 2">H1</strain>
    </source>
</reference>
<sequence>MTNSYFSPLITIENPDKTPENIKLVARLNDSLNYEDETYSFFTQENYLSIVHHWIATPKNKPSFLTTDQFDAPLEILPWFVDKLEFFRKPSSQGGLPPQKIATDKELVGGENIILGRLMNAGNARQEGGYDICNLDRGDHNEMSSSYARIKFSDSLLFEGGLLDVWKELASKYKNGSL</sequence>
<dbReference type="RefSeq" id="WP_116007730.1">
    <property type="nucleotide sequence ID" value="NZ_QUOU01000001.1"/>
</dbReference>
<accession>A0A3E0TQ44</accession>
<evidence type="ECO:0000313" key="2">
    <source>
        <dbReference type="Proteomes" id="UP000256478"/>
    </source>
</evidence>
<dbReference type="OrthoDB" id="6197633at2"/>
<dbReference type="EMBL" id="QUOU01000001">
    <property type="protein sequence ID" value="REL26618.1"/>
    <property type="molecule type" value="Genomic_DNA"/>
</dbReference>
<gene>
    <name evidence="1" type="ORF">DXX93_08540</name>
</gene>
<comment type="caution">
    <text evidence="1">The sequence shown here is derived from an EMBL/GenBank/DDBJ whole genome shotgun (WGS) entry which is preliminary data.</text>
</comment>
<protein>
    <submittedName>
        <fullName evidence="1">Uncharacterized protein</fullName>
    </submittedName>
</protein>
<dbReference type="AlphaFoldDB" id="A0A3E0TQ44"/>
<proteinExistence type="predicted"/>
<evidence type="ECO:0000313" key="1">
    <source>
        <dbReference type="EMBL" id="REL26618.1"/>
    </source>
</evidence>
<dbReference type="Proteomes" id="UP000256478">
    <property type="component" value="Unassembled WGS sequence"/>
</dbReference>
<name>A0A3E0TQ44_9GAMM</name>